<proteinExistence type="predicted"/>
<accession>A0A382EZ95</accession>
<dbReference type="EMBL" id="UINC01047152">
    <property type="protein sequence ID" value="SVB56056.1"/>
    <property type="molecule type" value="Genomic_DNA"/>
</dbReference>
<name>A0A382EZ95_9ZZZZ</name>
<organism evidence="1">
    <name type="scientific">marine metagenome</name>
    <dbReference type="NCBI Taxonomy" id="408172"/>
    <lineage>
        <taxon>unclassified sequences</taxon>
        <taxon>metagenomes</taxon>
        <taxon>ecological metagenomes</taxon>
    </lineage>
</organism>
<sequence length="43" mass="4496">MELDICKMSEGLGTLRSCYTGAEGGLRYASRQLAVGSDNSPTG</sequence>
<evidence type="ECO:0000313" key="1">
    <source>
        <dbReference type="EMBL" id="SVB56056.1"/>
    </source>
</evidence>
<reference evidence="1" key="1">
    <citation type="submission" date="2018-05" db="EMBL/GenBank/DDBJ databases">
        <authorList>
            <person name="Lanie J.A."/>
            <person name="Ng W.-L."/>
            <person name="Kazmierczak K.M."/>
            <person name="Andrzejewski T.M."/>
            <person name="Davidsen T.M."/>
            <person name="Wayne K.J."/>
            <person name="Tettelin H."/>
            <person name="Glass J.I."/>
            <person name="Rusch D."/>
            <person name="Podicherti R."/>
            <person name="Tsui H.-C.T."/>
            <person name="Winkler M.E."/>
        </authorList>
    </citation>
    <scope>NUCLEOTIDE SEQUENCE</scope>
</reference>
<dbReference type="AlphaFoldDB" id="A0A382EZ95"/>
<protein>
    <submittedName>
        <fullName evidence="1">Uncharacterized protein</fullName>
    </submittedName>
</protein>
<gene>
    <name evidence="1" type="ORF">METZ01_LOCUS208910</name>
</gene>